<feature type="compositionally biased region" description="Acidic residues" evidence="1">
    <location>
        <begin position="166"/>
        <end position="176"/>
    </location>
</feature>
<dbReference type="OMA" id="HDAEEEC"/>
<evidence type="ECO:0000256" key="1">
    <source>
        <dbReference type="SAM" id="MobiDB-lite"/>
    </source>
</evidence>
<protein>
    <recommendedName>
        <fullName evidence="2">C-type lectin domain-containing protein</fullName>
    </recommendedName>
</protein>
<keyword evidence="4" id="KW-1185">Reference proteome</keyword>
<reference evidence="3" key="2">
    <citation type="submission" date="2025-08" db="UniProtKB">
        <authorList>
            <consortium name="Ensembl"/>
        </authorList>
    </citation>
    <scope>IDENTIFICATION</scope>
</reference>
<evidence type="ECO:0000259" key="2">
    <source>
        <dbReference type="PROSITE" id="PS50041"/>
    </source>
</evidence>
<dbReference type="STRING" id="7918.ENSLOCP00000005176"/>
<feature type="domain" description="C-type lectin" evidence="2">
    <location>
        <begin position="36"/>
        <end position="157"/>
    </location>
</feature>
<dbReference type="PROSITE" id="PS50041">
    <property type="entry name" value="C_TYPE_LECTIN_2"/>
    <property type="match status" value="1"/>
</dbReference>
<dbReference type="InterPro" id="IPR016187">
    <property type="entry name" value="CTDL_fold"/>
</dbReference>
<dbReference type="AlphaFoldDB" id="W5M9W7"/>
<feature type="region of interest" description="Disordered" evidence="1">
    <location>
        <begin position="165"/>
        <end position="190"/>
    </location>
</feature>
<dbReference type="Bgee" id="ENSLOCG00000004330">
    <property type="expression patterns" value="Expressed in mesonephros and 11 other cell types or tissues"/>
</dbReference>
<proteinExistence type="predicted"/>
<dbReference type="GO" id="GO:0006955">
    <property type="term" value="P:immune response"/>
    <property type="evidence" value="ECO:0000318"/>
    <property type="project" value="GO_Central"/>
</dbReference>
<dbReference type="GO" id="GO:0030246">
    <property type="term" value="F:carbohydrate binding"/>
    <property type="evidence" value="ECO:0000318"/>
    <property type="project" value="GO_Central"/>
</dbReference>
<organism evidence="3 4">
    <name type="scientific">Lepisosteus oculatus</name>
    <name type="common">Spotted gar</name>
    <dbReference type="NCBI Taxonomy" id="7918"/>
    <lineage>
        <taxon>Eukaryota</taxon>
        <taxon>Metazoa</taxon>
        <taxon>Chordata</taxon>
        <taxon>Craniata</taxon>
        <taxon>Vertebrata</taxon>
        <taxon>Euteleostomi</taxon>
        <taxon>Actinopterygii</taxon>
        <taxon>Neopterygii</taxon>
        <taxon>Holostei</taxon>
        <taxon>Semionotiformes</taxon>
        <taxon>Lepisosteidae</taxon>
        <taxon>Lepisosteus</taxon>
    </lineage>
</organism>
<dbReference type="SUPFAM" id="SSF56436">
    <property type="entry name" value="C-type lectin-like"/>
    <property type="match status" value="1"/>
</dbReference>
<dbReference type="Pfam" id="PF00059">
    <property type="entry name" value="Lectin_C"/>
    <property type="match status" value="1"/>
</dbReference>
<reference evidence="3" key="3">
    <citation type="submission" date="2025-09" db="UniProtKB">
        <authorList>
            <consortium name="Ensembl"/>
        </authorList>
    </citation>
    <scope>IDENTIFICATION</scope>
</reference>
<dbReference type="SMART" id="SM00034">
    <property type="entry name" value="CLECT"/>
    <property type="match status" value="1"/>
</dbReference>
<dbReference type="eggNOG" id="KOG4297">
    <property type="taxonomic scope" value="Eukaryota"/>
</dbReference>
<dbReference type="PANTHER" id="PTHR22803">
    <property type="entry name" value="MANNOSE, PHOSPHOLIPASE, LECTIN RECEPTOR RELATED"/>
    <property type="match status" value="1"/>
</dbReference>
<dbReference type="Proteomes" id="UP000018468">
    <property type="component" value="Linkage group LG17"/>
</dbReference>
<dbReference type="Ensembl" id="ENSLOCT00000005184.1">
    <property type="protein sequence ID" value="ENSLOCP00000005176.1"/>
    <property type="gene ID" value="ENSLOCG00000004330.1"/>
</dbReference>
<sequence length="190" mass="22214">TLTPLTLLSFNFSITELSNCTEEECPRRCSWGWKRMGHRCIRFYNVPQTFYRAERACRHAARRGHLISIHSRGQNHIIQAVVAKRNCRRQSIWIGGKRFRGSRRFYWVDGSSWNYSSWGCGALNESCRKQTCIKMNYKYGGRWSQISCRARRPYMCEYPLYKGEEETQEGTEDELEISAGVETKEEAGAM</sequence>
<dbReference type="EMBL" id="AHAT01033730">
    <property type="status" value="NOT_ANNOTATED_CDS"/>
    <property type="molecule type" value="Genomic_DNA"/>
</dbReference>
<evidence type="ECO:0000313" key="4">
    <source>
        <dbReference type="Proteomes" id="UP000018468"/>
    </source>
</evidence>
<dbReference type="CDD" id="cd00037">
    <property type="entry name" value="CLECT"/>
    <property type="match status" value="1"/>
</dbReference>
<dbReference type="InterPro" id="IPR001304">
    <property type="entry name" value="C-type_lectin-like"/>
</dbReference>
<name>W5M9W7_LEPOC</name>
<reference evidence="4" key="1">
    <citation type="submission" date="2011-12" db="EMBL/GenBank/DDBJ databases">
        <title>The Draft Genome of Lepisosteus oculatus.</title>
        <authorList>
            <consortium name="The Broad Institute Genome Assembly &amp; Analysis Group"/>
            <consortium name="Computational R&amp;D Group"/>
            <consortium name="and Sequencing Platform"/>
            <person name="Di Palma F."/>
            <person name="Alfoldi J."/>
            <person name="Johnson J."/>
            <person name="Berlin A."/>
            <person name="Gnerre S."/>
            <person name="Jaffe D."/>
            <person name="MacCallum I."/>
            <person name="Young S."/>
            <person name="Walker B.J."/>
            <person name="Lander E.S."/>
            <person name="Lindblad-Toh K."/>
        </authorList>
    </citation>
    <scope>NUCLEOTIDE SEQUENCE [LARGE SCALE GENOMIC DNA]</scope>
</reference>
<dbReference type="GeneTree" id="ENSGT00940000164599"/>
<dbReference type="HOGENOM" id="CLU_049894_10_1_1"/>
<accession>W5M9W7</accession>
<dbReference type="GO" id="GO:0038187">
    <property type="term" value="F:pattern recognition receptor activity"/>
    <property type="evidence" value="ECO:0000318"/>
    <property type="project" value="GO_Central"/>
</dbReference>
<evidence type="ECO:0000313" key="3">
    <source>
        <dbReference type="Ensembl" id="ENSLOCP00000005176.1"/>
    </source>
</evidence>
<dbReference type="InterPro" id="IPR050111">
    <property type="entry name" value="C-type_lectin/snaclec_domain"/>
</dbReference>
<dbReference type="Gene3D" id="3.10.100.10">
    <property type="entry name" value="Mannose-Binding Protein A, subunit A"/>
    <property type="match status" value="1"/>
</dbReference>
<dbReference type="InterPro" id="IPR016186">
    <property type="entry name" value="C-type_lectin-like/link_sf"/>
</dbReference>
<dbReference type="GO" id="GO:0009897">
    <property type="term" value="C:external side of plasma membrane"/>
    <property type="evidence" value="ECO:0000318"/>
    <property type="project" value="GO_Central"/>
</dbReference>
<dbReference type="InParanoid" id="W5M9W7"/>